<evidence type="ECO:0000256" key="1">
    <source>
        <dbReference type="ARBA" id="ARBA00023015"/>
    </source>
</evidence>
<dbReference type="Gene3D" id="1.10.10.10">
    <property type="entry name" value="Winged helix-like DNA-binding domain superfamily/Winged helix DNA-binding domain"/>
    <property type="match status" value="1"/>
</dbReference>
<dbReference type="Pfam" id="PF09339">
    <property type="entry name" value="HTH_IclR"/>
    <property type="match status" value="1"/>
</dbReference>
<dbReference type="InterPro" id="IPR005471">
    <property type="entry name" value="Tscrpt_reg_IclR_N"/>
</dbReference>
<dbReference type="Gene3D" id="3.30.450.40">
    <property type="match status" value="1"/>
</dbReference>
<evidence type="ECO:0000256" key="3">
    <source>
        <dbReference type="ARBA" id="ARBA00023163"/>
    </source>
</evidence>
<dbReference type="PROSITE" id="PS51077">
    <property type="entry name" value="HTH_ICLR"/>
    <property type="match status" value="1"/>
</dbReference>
<proteinExistence type="predicted"/>
<gene>
    <name evidence="6" type="ORF">ACFSFX_14120</name>
</gene>
<feature type="domain" description="HTH iclR-type" evidence="4">
    <location>
        <begin position="16"/>
        <end position="77"/>
    </location>
</feature>
<evidence type="ECO:0000259" key="4">
    <source>
        <dbReference type="PROSITE" id="PS51077"/>
    </source>
</evidence>
<sequence length="241" mass="25462">MDSVQASPRVAPSSHSQTLSRGIRALEILAEARTPLSIAELSTQLGVHRSIAYRILRTLEDHSLVVRDAAGRVQAGPGLAALARGVAGDLQSAALPELTQLANTLGMTAFVAVLNQQDCVTLVTVEPRHTGATVAQRPGTRHSVSAGAPGIAIQSALTEQDWERFAPGQQYREAARTAQRTGFAVSHDEVIEGVSSVAVPVRIPGQLPAAVAVVYIRSQHTPAELGAHLADCARTIEQQLR</sequence>
<evidence type="ECO:0000313" key="7">
    <source>
        <dbReference type="Proteomes" id="UP001597307"/>
    </source>
</evidence>
<feature type="domain" description="IclR-ED" evidence="5">
    <location>
        <begin position="78"/>
        <end position="241"/>
    </location>
</feature>
<keyword evidence="3" id="KW-0804">Transcription</keyword>
<reference evidence="7" key="1">
    <citation type="journal article" date="2019" name="Int. J. Syst. Evol. Microbiol.">
        <title>The Global Catalogue of Microorganisms (GCM) 10K type strain sequencing project: providing services to taxonomists for standard genome sequencing and annotation.</title>
        <authorList>
            <consortium name="The Broad Institute Genomics Platform"/>
            <consortium name="The Broad Institute Genome Sequencing Center for Infectious Disease"/>
            <person name="Wu L."/>
            <person name="Ma J."/>
        </authorList>
    </citation>
    <scope>NUCLEOTIDE SEQUENCE [LARGE SCALE GENOMIC DNA]</scope>
    <source>
        <strain evidence="7">JCM 11496</strain>
    </source>
</reference>
<dbReference type="PANTHER" id="PTHR30136">
    <property type="entry name" value="HELIX-TURN-HELIX TRANSCRIPTIONAL REGULATOR, ICLR FAMILY"/>
    <property type="match status" value="1"/>
</dbReference>
<keyword evidence="2" id="KW-0238">DNA-binding</keyword>
<evidence type="ECO:0000313" key="6">
    <source>
        <dbReference type="EMBL" id="MFD1847725.1"/>
    </source>
</evidence>
<evidence type="ECO:0000259" key="5">
    <source>
        <dbReference type="PROSITE" id="PS51078"/>
    </source>
</evidence>
<keyword evidence="1" id="KW-0805">Transcription regulation</keyword>
<dbReference type="PANTHER" id="PTHR30136:SF24">
    <property type="entry name" value="HTH-TYPE TRANSCRIPTIONAL REPRESSOR ALLR"/>
    <property type="match status" value="1"/>
</dbReference>
<protein>
    <submittedName>
        <fullName evidence="6">IclR family transcriptional regulator</fullName>
    </submittedName>
</protein>
<dbReference type="RefSeq" id="WP_343880831.1">
    <property type="nucleotide sequence ID" value="NZ_BAAAIJ010000051.1"/>
</dbReference>
<dbReference type="EMBL" id="JBHUGA010000060">
    <property type="protein sequence ID" value="MFD1847725.1"/>
    <property type="molecule type" value="Genomic_DNA"/>
</dbReference>
<dbReference type="SMART" id="SM00346">
    <property type="entry name" value="HTH_ICLR"/>
    <property type="match status" value="1"/>
</dbReference>
<accession>A0ABW4QAI7</accession>
<dbReference type="InterPro" id="IPR029016">
    <property type="entry name" value="GAF-like_dom_sf"/>
</dbReference>
<dbReference type="InterPro" id="IPR014757">
    <property type="entry name" value="Tscrpt_reg_IclR_C"/>
</dbReference>
<dbReference type="InterPro" id="IPR036390">
    <property type="entry name" value="WH_DNA-bd_sf"/>
</dbReference>
<evidence type="ECO:0000256" key="2">
    <source>
        <dbReference type="ARBA" id="ARBA00023125"/>
    </source>
</evidence>
<dbReference type="InterPro" id="IPR050707">
    <property type="entry name" value="HTH_MetabolicPath_Reg"/>
</dbReference>
<dbReference type="SUPFAM" id="SSF55781">
    <property type="entry name" value="GAF domain-like"/>
    <property type="match status" value="1"/>
</dbReference>
<dbReference type="Proteomes" id="UP001597307">
    <property type="component" value="Unassembled WGS sequence"/>
</dbReference>
<dbReference type="SUPFAM" id="SSF46785">
    <property type="entry name" value="Winged helix' DNA-binding domain"/>
    <property type="match status" value="1"/>
</dbReference>
<name>A0ABW4QAI7_9MICC</name>
<keyword evidence="7" id="KW-1185">Reference proteome</keyword>
<organism evidence="6 7">
    <name type="scientific">Arthrobacter flavus</name>
    <dbReference type="NCBI Taxonomy" id="95172"/>
    <lineage>
        <taxon>Bacteria</taxon>
        <taxon>Bacillati</taxon>
        <taxon>Actinomycetota</taxon>
        <taxon>Actinomycetes</taxon>
        <taxon>Micrococcales</taxon>
        <taxon>Micrococcaceae</taxon>
        <taxon>Arthrobacter</taxon>
    </lineage>
</organism>
<comment type="caution">
    <text evidence="6">The sequence shown here is derived from an EMBL/GenBank/DDBJ whole genome shotgun (WGS) entry which is preliminary data.</text>
</comment>
<dbReference type="Pfam" id="PF01614">
    <property type="entry name" value="IclR_C"/>
    <property type="match status" value="1"/>
</dbReference>
<dbReference type="PROSITE" id="PS51078">
    <property type="entry name" value="ICLR_ED"/>
    <property type="match status" value="1"/>
</dbReference>
<dbReference type="InterPro" id="IPR036388">
    <property type="entry name" value="WH-like_DNA-bd_sf"/>
</dbReference>